<feature type="binding site" evidence="16">
    <location>
        <position position="144"/>
    </location>
    <ligand>
        <name>S-adenosyl-L-methionine</name>
        <dbReference type="ChEBI" id="CHEBI:59789"/>
        <label>1</label>
    </ligand>
</feature>
<keyword evidence="5 15" id="KW-0004">4Fe-4S</keyword>
<feature type="domain" description="Radical SAM core" evidence="18">
    <location>
        <begin position="46"/>
        <end position="278"/>
    </location>
</feature>
<feature type="binding site" evidence="17">
    <location>
        <position position="68"/>
    </location>
    <ligand>
        <name>[4Fe-4S] cluster</name>
        <dbReference type="ChEBI" id="CHEBI:49883"/>
        <note>4Fe-4S-S-AdoMet</note>
    </ligand>
</feature>
<evidence type="ECO:0000313" key="19">
    <source>
        <dbReference type="EMBL" id="TLU65674.1"/>
    </source>
</evidence>
<dbReference type="InterPro" id="IPR004558">
    <property type="entry name" value="Coprogen_oxidase_HemN"/>
</dbReference>
<dbReference type="OrthoDB" id="9808022at2"/>
<dbReference type="PIRSF" id="PIRSF000167">
    <property type="entry name" value="HemN"/>
    <property type="match status" value="1"/>
</dbReference>
<dbReference type="GO" id="GO:0046872">
    <property type="term" value="F:metal ion binding"/>
    <property type="evidence" value="ECO:0007669"/>
    <property type="project" value="UniProtKB-KW"/>
</dbReference>
<dbReference type="PANTHER" id="PTHR13932">
    <property type="entry name" value="COPROPORPHYRINIGEN III OXIDASE"/>
    <property type="match status" value="1"/>
</dbReference>
<dbReference type="InterPro" id="IPR034505">
    <property type="entry name" value="Coproporphyrinogen-III_oxidase"/>
</dbReference>
<dbReference type="Gene3D" id="1.10.10.920">
    <property type="match status" value="1"/>
</dbReference>
<evidence type="ECO:0000256" key="7">
    <source>
        <dbReference type="ARBA" id="ARBA00022691"/>
    </source>
</evidence>
<evidence type="ECO:0000256" key="12">
    <source>
        <dbReference type="ARBA" id="ARBA00023244"/>
    </source>
</evidence>
<dbReference type="NCBIfam" id="TIGR00538">
    <property type="entry name" value="hemN"/>
    <property type="match status" value="1"/>
</dbReference>
<comment type="subcellular location">
    <subcellularLocation>
        <location evidence="1 15">Cytoplasm</location>
    </subcellularLocation>
</comment>
<feature type="binding site" evidence="16">
    <location>
        <position position="242"/>
    </location>
    <ligand>
        <name>S-adenosyl-L-methionine</name>
        <dbReference type="ChEBI" id="CHEBI:59789"/>
        <label>2</label>
    </ligand>
</feature>
<evidence type="ECO:0000256" key="8">
    <source>
        <dbReference type="ARBA" id="ARBA00022723"/>
    </source>
</evidence>
<gene>
    <name evidence="19" type="primary">hemN</name>
    <name evidence="19" type="ORF">FE810_07010</name>
</gene>
<evidence type="ECO:0000256" key="9">
    <source>
        <dbReference type="ARBA" id="ARBA00023002"/>
    </source>
</evidence>
<feature type="binding site" evidence="16">
    <location>
        <position position="328"/>
    </location>
    <ligand>
        <name>S-adenosyl-L-methionine</name>
        <dbReference type="ChEBI" id="CHEBI:59789"/>
        <label>1</label>
    </ligand>
</feature>
<dbReference type="SFLD" id="SFLDS00029">
    <property type="entry name" value="Radical_SAM"/>
    <property type="match status" value="1"/>
</dbReference>
<feature type="binding site" evidence="16">
    <location>
        <position position="171"/>
    </location>
    <ligand>
        <name>S-adenosyl-L-methionine</name>
        <dbReference type="ChEBI" id="CHEBI:59789"/>
        <label>2</label>
    </ligand>
</feature>
<feature type="binding site" evidence="16">
    <location>
        <begin position="112"/>
        <end position="113"/>
    </location>
    <ligand>
        <name>S-adenosyl-L-methionine</name>
        <dbReference type="ChEBI" id="CHEBI:59789"/>
        <label>2</label>
    </ligand>
</feature>
<evidence type="ECO:0000256" key="14">
    <source>
        <dbReference type="ARBA" id="ARBA00048321"/>
    </source>
</evidence>
<evidence type="ECO:0000256" key="2">
    <source>
        <dbReference type="ARBA" id="ARBA00004785"/>
    </source>
</evidence>
<proteinExistence type="inferred from homology"/>
<dbReference type="SFLD" id="SFLDF00277">
    <property type="entry name" value="oxygen-independent_coproporphy"/>
    <property type="match status" value="1"/>
</dbReference>
<dbReference type="EMBL" id="VCBC01000006">
    <property type="protein sequence ID" value="TLU65674.1"/>
    <property type="molecule type" value="Genomic_DNA"/>
</dbReference>
<dbReference type="GO" id="GO:0004109">
    <property type="term" value="F:coproporphyrinogen oxidase activity"/>
    <property type="evidence" value="ECO:0007669"/>
    <property type="project" value="InterPro"/>
</dbReference>
<keyword evidence="8 15" id="KW-0479">Metal-binding</keyword>
<feature type="binding site" evidence="16">
    <location>
        <position position="208"/>
    </location>
    <ligand>
        <name>S-adenosyl-L-methionine</name>
        <dbReference type="ChEBI" id="CHEBI:59789"/>
        <label>2</label>
    </ligand>
</feature>
<evidence type="ECO:0000256" key="1">
    <source>
        <dbReference type="ARBA" id="ARBA00004496"/>
    </source>
</evidence>
<evidence type="ECO:0000256" key="17">
    <source>
        <dbReference type="PIRSR" id="PIRSR000167-2"/>
    </source>
</evidence>
<dbReference type="SUPFAM" id="SSF102114">
    <property type="entry name" value="Radical SAM enzymes"/>
    <property type="match status" value="1"/>
</dbReference>
<dbReference type="InterPro" id="IPR058240">
    <property type="entry name" value="rSAM_sf"/>
</dbReference>
<dbReference type="SFLD" id="SFLDG01065">
    <property type="entry name" value="anaerobic_coproporphyrinogen-I"/>
    <property type="match status" value="1"/>
</dbReference>
<dbReference type="RefSeq" id="WP_138319335.1">
    <property type="nucleotide sequence ID" value="NZ_VCBC01000006.1"/>
</dbReference>
<evidence type="ECO:0000256" key="11">
    <source>
        <dbReference type="ARBA" id="ARBA00023014"/>
    </source>
</evidence>
<dbReference type="GO" id="GO:0051989">
    <property type="term" value="F:coproporphyrinogen dehydrogenase activity"/>
    <property type="evidence" value="ECO:0007669"/>
    <property type="project" value="UniProtKB-EC"/>
</dbReference>
<comment type="subunit">
    <text evidence="4">Monomer.</text>
</comment>
<keyword evidence="7 15" id="KW-0949">S-adenosyl-L-methionine</keyword>
<evidence type="ECO:0000256" key="10">
    <source>
        <dbReference type="ARBA" id="ARBA00023004"/>
    </source>
</evidence>
<evidence type="ECO:0000256" key="15">
    <source>
        <dbReference type="PIRNR" id="PIRNR000167"/>
    </source>
</evidence>
<keyword evidence="12 15" id="KW-0627">Porphyrin biosynthesis</keyword>
<name>A0A5R9IJE8_9GAMM</name>
<evidence type="ECO:0000256" key="5">
    <source>
        <dbReference type="ARBA" id="ARBA00022485"/>
    </source>
</evidence>
<accession>A0A5R9IJE8</accession>
<organism evidence="19 20">
    <name type="scientific">Thalassotalea litorea</name>
    <dbReference type="NCBI Taxonomy" id="2020715"/>
    <lineage>
        <taxon>Bacteria</taxon>
        <taxon>Pseudomonadati</taxon>
        <taxon>Pseudomonadota</taxon>
        <taxon>Gammaproteobacteria</taxon>
        <taxon>Alteromonadales</taxon>
        <taxon>Colwelliaceae</taxon>
        <taxon>Thalassotalea</taxon>
    </lineage>
</organism>
<evidence type="ECO:0000256" key="3">
    <source>
        <dbReference type="ARBA" id="ARBA00005493"/>
    </source>
</evidence>
<dbReference type="CDD" id="cd01335">
    <property type="entry name" value="Radical_SAM"/>
    <property type="match status" value="1"/>
</dbReference>
<feature type="binding site" evidence="17">
    <location>
        <position position="65"/>
    </location>
    <ligand>
        <name>[4Fe-4S] cluster</name>
        <dbReference type="ChEBI" id="CHEBI:49883"/>
        <note>4Fe-4S-S-AdoMet</note>
    </ligand>
</feature>
<evidence type="ECO:0000256" key="16">
    <source>
        <dbReference type="PIRSR" id="PIRSR000167-1"/>
    </source>
</evidence>
<keyword evidence="9 15" id="KW-0560">Oxidoreductase</keyword>
<comment type="pathway">
    <text evidence="2 15">Porphyrin-containing compound metabolism; protoporphyrin-IX biosynthesis; protoporphyrinogen-IX from coproporphyrinogen-III (AdoMet route): step 1/1.</text>
</comment>
<feature type="binding site" evidence="16">
    <location>
        <position position="183"/>
    </location>
    <ligand>
        <name>S-adenosyl-L-methionine</name>
        <dbReference type="ChEBI" id="CHEBI:59789"/>
        <label>2</label>
    </ligand>
</feature>
<dbReference type="SMART" id="SM00729">
    <property type="entry name" value="Elp3"/>
    <property type="match status" value="1"/>
</dbReference>
<dbReference type="EC" id="1.3.98.3" evidence="15"/>
<dbReference type="Proteomes" id="UP000307790">
    <property type="component" value="Unassembled WGS sequence"/>
</dbReference>
<evidence type="ECO:0000256" key="4">
    <source>
        <dbReference type="ARBA" id="ARBA00011245"/>
    </source>
</evidence>
<dbReference type="AlphaFoldDB" id="A0A5R9IJE8"/>
<dbReference type="FunFam" id="1.10.10.920:FF:000001">
    <property type="entry name" value="Coproporphyrinogen-III oxidase"/>
    <property type="match status" value="1"/>
</dbReference>
<comment type="cofactor">
    <cofactor evidence="15 17">
        <name>[4Fe-4S] cluster</name>
        <dbReference type="ChEBI" id="CHEBI:49883"/>
    </cofactor>
    <text evidence="15 17">Binds 1 [4Fe-4S] cluster. The cluster is coordinated with 3 cysteines and an exchangeable S-adenosyl-L-methionine.</text>
</comment>
<dbReference type="GO" id="GO:0051539">
    <property type="term" value="F:4 iron, 4 sulfur cluster binding"/>
    <property type="evidence" value="ECO:0007669"/>
    <property type="project" value="UniProtKB-KW"/>
</dbReference>
<evidence type="ECO:0000256" key="13">
    <source>
        <dbReference type="ARBA" id="ARBA00024295"/>
    </source>
</evidence>
<dbReference type="PROSITE" id="PS51918">
    <property type="entry name" value="RADICAL_SAM"/>
    <property type="match status" value="1"/>
</dbReference>
<protein>
    <recommendedName>
        <fullName evidence="15">Coproporphyrinogen-III oxidase</fullName>
        <ecNumber evidence="15">1.3.98.3</ecNumber>
    </recommendedName>
</protein>
<comment type="caution">
    <text evidence="19">The sequence shown here is derived from an EMBL/GenBank/DDBJ whole genome shotgun (WGS) entry which is preliminary data.</text>
</comment>
<feature type="binding site" evidence="16">
    <location>
        <position position="55"/>
    </location>
    <ligand>
        <name>S-adenosyl-L-methionine</name>
        <dbReference type="ChEBI" id="CHEBI:59789"/>
        <label>1</label>
    </ligand>
</feature>
<dbReference type="GO" id="GO:0005737">
    <property type="term" value="C:cytoplasm"/>
    <property type="evidence" value="ECO:0007669"/>
    <property type="project" value="UniProtKB-SubCell"/>
</dbReference>
<comment type="function">
    <text evidence="13">Involved in the heme biosynthesis. Catalyzes the anaerobic oxidative decarboxylation of propionate groups of rings A and B of coproporphyrinogen III to yield the vinyl groups in protoporphyrinogen IX.</text>
</comment>
<feature type="binding site" evidence="17">
    <location>
        <position position="61"/>
    </location>
    <ligand>
        <name>[4Fe-4S] cluster</name>
        <dbReference type="ChEBI" id="CHEBI:49883"/>
        <note>4Fe-4S-S-AdoMet</note>
    </ligand>
</feature>
<dbReference type="InterPro" id="IPR007197">
    <property type="entry name" value="rSAM"/>
</dbReference>
<dbReference type="FunFam" id="3.80.30.20:FF:000012">
    <property type="entry name" value="Coproporphyrinogen-III oxidase"/>
    <property type="match status" value="1"/>
</dbReference>
<dbReference type="Pfam" id="PF04055">
    <property type="entry name" value="Radical_SAM"/>
    <property type="match status" value="1"/>
</dbReference>
<comment type="similarity">
    <text evidence="3 15">Belongs to the anaerobic coproporphyrinogen-III oxidase family.</text>
</comment>
<dbReference type="Gene3D" id="3.80.30.20">
    <property type="entry name" value="tm_1862 like domain"/>
    <property type="match status" value="1"/>
</dbReference>
<keyword evidence="11 15" id="KW-0411">Iron-sulfur</keyword>
<feature type="binding site" evidence="16">
    <location>
        <begin position="67"/>
        <end position="69"/>
    </location>
    <ligand>
        <name>S-adenosyl-L-methionine</name>
        <dbReference type="ChEBI" id="CHEBI:59789"/>
        <label>2</label>
    </ligand>
</feature>
<dbReference type="InterPro" id="IPR023404">
    <property type="entry name" value="rSAM_horseshoe"/>
</dbReference>
<sequence length="456" mass="51942">MSIVPIAQNPLVSKYNLQGPRYTSYPTALEFTEKFNRQAFLNAINTGKCRELSLYIHIPFCHKLCYYCGCNKIVTKHKHKAEQYLIFLKREIHQQAKLFSDRKVCQIHLGGGTPTFLNDQQLDELTSYLRQQFNVSDQVEMGIEIDPREMTVARIAHLHNIGFNRLSIGVQDVNEAVQEAINRQQSTEHVAALVEAAKNHGFASVNLDLIYGLPHQNSDTMEQTITAVQAMDPDRISLFSYAHMPQRFASQRKIKDNWLPTAEQKLQLMEQAMTAFTDNGYQAIGMDHFAKPDDELSVAQKAGQLHRNFQGYTTLGDSDLLGLGVSAISAVGRSLAQNHKDLNDYYHAIDEHEHALARGLTLTAEDELRSDVIRQLMCNFSLNKKQIEDKYKIIFDEHFSDDLQSLNALKVDGLLIEDKEQLQVCDIGRLFVRNICMSFDQYIKPQLANNRYSSIV</sequence>
<evidence type="ECO:0000256" key="6">
    <source>
        <dbReference type="ARBA" id="ARBA00022490"/>
    </source>
</evidence>
<feature type="binding site" evidence="16">
    <location>
        <position position="111"/>
    </location>
    <ligand>
        <name>S-adenosyl-L-methionine</name>
        <dbReference type="ChEBI" id="CHEBI:59789"/>
        <label>1</label>
    </ligand>
</feature>
<keyword evidence="20" id="KW-1185">Reference proteome</keyword>
<comment type="catalytic activity">
    <reaction evidence="14 15">
        <text>coproporphyrinogen III + 2 S-adenosyl-L-methionine = protoporphyrinogen IX + 2 5'-deoxyadenosine + 2 L-methionine + 2 CO2</text>
        <dbReference type="Rhea" id="RHEA:15425"/>
        <dbReference type="ChEBI" id="CHEBI:16526"/>
        <dbReference type="ChEBI" id="CHEBI:17319"/>
        <dbReference type="ChEBI" id="CHEBI:57307"/>
        <dbReference type="ChEBI" id="CHEBI:57309"/>
        <dbReference type="ChEBI" id="CHEBI:57844"/>
        <dbReference type="ChEBI" id="CHEBI:59789"/>
        <dbReference type="EC" id="1.3.98.3"/>
    </reaction>
</comment>
<dbReference type="GO" id="GO:0006782">
    <property type="term" value="P:protoporphyrinogen IX biosynthetic process"/>
    <property type="evidence" value="ECO:0007669"/>
    <property type="project" value="UniProtKB-UniPathway"/>
</dbReference>
<keyword evidence="6 15" id="KW-0963">Cytoplasm</keyword>
<keyword evidence="10 15" id="KW-0408">Iron</keyword>
<evidence type="ECO:0000259" key="18">
    <source>
        <dbReference type="PROSITE" id="PS51918"/>
    </source>
</evidence>
<evidence type="ECO:0000313" key="20">
    <source>
        <dbReference type="Proteomes" id="UP000307790"/>
    </source>
</evidence>
<reference evidence="19 20" key="1">
    <citation type="submission" date="2019-05" db="EMBL/GenBank/DDBJ databases">
        <title>Genome sequences of Thalassotalea litorea 1K03283.</title>
        <authorList>
            <person name="Zhang D."/>
        </authorList>
    </citation>
    <scope>NUCLEOTIDE SEQUENCE [LARGE SCALE GENOMIC DNA]</scope>
    <source>
        <strain evidence="19 20">MCCC 1K03283</strain>
    </source>
</reference>
<dbReference type="InterPro" id="IPR006638">
    <property type="entry name" value="Elp3/MiaA/NifB-like_rSAM"/>
</dbReference>
<dbReference type="UniPathway" id="UPA00251">
    <property type="reaction ID" value="UER00323"/>
</dbReference>
<dbReference type="PANTHER" id="PTHR13932:SF6">
    <property type="entry name" value="OXYGEN-INDEPENDENT COPROPORPHYRINOGEN III OXIDASE"/>
    <property type="match status" value="1"/>
</dbReference>